<reference evidence="1" key="2">
    <citation type="submission" date="2021-08" db="EMBL/GenBank/DDBJ databases">
        <authorList>
            <person name="Tani A."/>
            <person name="Ola A."/>
            <person name="Ogura Y."/>
            <person name="Katsura K."/>
            <person name="Hayashi T."/>
        </authorList>
    </citation>
    <scope>NUCLEOTIDE SEQUENCE</scope>
    <source>
        <strain evidence="1">NBRC 15689</strain>
    </source>
</reference>
<dbReference type="EMBL" id="BPQV01000015">
    <property type="protein sequence ID" value="GJE29400.1"/>
    <property type="molecule type" value="Genomic_DNA"/>
</dbReference>
<keyword evidence="2" id="KW-1185">Reference proteome</keyword>
<proteinExistence type="predicted"/>
<evidence type="ECO:0000313" key="2">
    <source>
        <dbReference type="Proteomes" id="UP001055156"/>
    </source>
</evidence>
<gene>
    <name evidence="1" type="ORF">LKMONMHP_4281</name>
</gene>
<organism evidence="1 2">
    <name type="scientific">Methylobacterium organophilum</name>
    <dbReference type="NCBI Taxonomy" id="410"/>
    <lineage>
        <taxon>Bacteria</taxon>
        <taxon>Pseudomonadati</taxon>
        <taxon>Pseudomonadota</taxon>
        <taxon>Alphaproteobacteria</taxon>
        <taxon>Hyphomicrobiales</taxon>
        <taxon>Methylobacteriaceae</taxon>
        <taxon>Methylobacterium</taxon>
    </lineage>
</organism>
<comment type="caution">
    <text evidence="1">The sequence shown here is derived from an EMBL/GenBank/DDBJ whole genome shotgun (WGS) entry which is preliminary data.</text>
</comment>
<dbReference type="RefSeq" id="WP_238313861.1">
    <property type="nucleotide sequence ID" value="NZ_BPQV01000015.1"/>
</dbReference>
<reference evidence="1" key="1">
    <citation type="journal article" date="2021" name="Front. Microbiol.">
        <title>Comprehensive Comparative Genomics and Phenotyping of Methylobacterium Species.</title>
        <authorList>
            <person name="Alessa O."/>
            <person name="Ogura Y."/>
            <person name="Fujitani Y."/>
            <person name="Takami H."/>
            <person name="Hayashi T."/>
            <person name="Sahin N."/>
            <person name="Tani A."/>
        </authorList>
    </citation>
    <scope>NUCLEOTIDE SEQUENCE</scope>
    <source>
        <strain evidence="1">NBRC 15689</strain>
    </source>
</reference>
<sequence length="74" mass="8374">MYKDSKLDTEILFATADATWWSEAARVLDLNPDDPDLTRVPAARGEPDTVLRLAFDVRERAYGMLLGAIRRSLH</sequence>
<protein>
    <submittedName>
        <fullName evidence="1">Uncharacterized protein</fullName>
    </submittedName>
</protein>
<evidence type="ECO:0000313" key="1">
    <source>
        <dbReference type="EMBL" id="GJE29400.1"/>
    </source>
</evidence>
<dbReference type="Proteomes" id="UP001055156">
    <property type="component" value="Unassembled WGS sequence"/>
</dbReference>
<name>A0ABQ4TCG8_METOR</name>
<accession>A0ABQ4TCG8</accession>